<dbReference type="GO" id="GO:0006813">
    <property type="term" value="P:potassium ion transport"/>
    <property type="evidence" value="ECO:0007669"/>
    <property type="project" value="InterPro"/>
</dbReference>
<keyword evidence="2" id="KW-0472">Membrane</keyword>
<feature type="transmembrane region" description="Helical" evidence="2">
    <location>
        <begin position="76"/>
        <end position="100"/>
    </location>
</feature>
<dbReference type="InterPro" id="IPR013099">
    <property type="entry name" value="K_chnl_dom"/>
</dbReference>
<evidence type="ECO:0000256" key="1">
    <source>
        <dbReference type="ARBA" id="ARBA00004651"/>
    </source>
</evidence>
<gene>
    <name evidence="4" type="ORF">FHK82_15175</name>
</gene>
<organism evidence="4 5">
    <name type="scientific">Sedimenticola thiotaurini</name>
    <dbReference type="NCBI Taxonomy" id="1543721"/>
    <lineage>
        <taxon>Bacteria</taxon>
        <taxon>Pseudomonadati</taxon>
        <taxon>Pseudomonadota</taxon>
        <taxon>Gammaproteobacteria</taxon>
        <taxon>Chromatiales</taxon>
        <taxon>Sedimenticolaceae</taxon>
        <taxon>Sedimenticola</taxon>
    </lineage>
</organism>
<feature type="transmembrane region" description="Helical" evidence="2">
    <location>
        <begin position="47"/>
        <end position="64"/>
    </location>
</feature>
<keyword evidence="2" id="KW-0812">Transmembrane</keyword>
<protein>
    <submittedName>
        <fullName evidence="4">Potassium channel protein</fullName>
    </submittedName>
</protein>
<accession>A0A558CSF8</accession>
<sequence>MHSIYFLIFRRMRQPLLTLVVTYAVAVLGLSLIPGQDDAGNVWYMDLFHAIYFVSFMATTIGFGEIPYPFTDAQRLWVTFSIYATVVVWVYAIGTLLTLVQDKTFQQALTESKFTKRVKRMRDAFYLVCGYGETGSALIHALTERDHSVVAIDINPDRVNILQLENLRQFVPALHGDASKPIHLLEAGLKNPLCRGVVALTNVNEVNLKIAITSKLLHPEIKVICRSDSHDIEENMASFGTDHIINPFDTFAHHLATALQAPGLYLLHAWLTGGRGYSLEEPIYPPASGRWIVCGYGRFGKAICQRLKKEGIEPIVIESKPDVTGMPQEGYVLGRGTEAKTLSEAGIEQAVGLVAGTDNDANNLSIIMTARELRPDLFVILRQNQKENQSIVNAVKADMVMHASAIIANRIRVLLGTPLLYQFTSLARHETDEWACELVSRIGALVDGERPVVWEVELNSKQALAVFSAINQGSLVTLGHLLVDPRHRQRSLPCIPLLMKRGEQRSMLPAFDTPLKKGDHLLFCGRYSSRDRMEWGLQNVHALNYILTGESASGGWLWRRLKRNSSFSKAVKNSGDDAIG</sequence>
<evidence type="ECO:0000313" key="5">
    <source>
        <dbReference type="Proteomes" id="UP000317355"/>
    </source>
</evidence>
<dbReference type="GO" id="GO:0005886">
    <property type="term" value="C:plasma membrane"/>
    <property type="evidence" value="ECO:0007669"/>
    <property type="project" value="UniProtKB-SubCell"/>
</dbReference>
<dbReference type="InterPro" id="IPR003148">
    <property type="entry name" value="RCK_N"/>
</dbReference>
<dbReference type="Gene3D" id="3.40.50.720">
    <property type="entry name" value="NAD(P)-binding Rossmann-like Domain"/>
    <property type="match status" value="2"/>
</dbReference>
<keyword evidence="4" id="KW-0406">Ion transport</keyword>
<dbReference type="Gene3D" id="1.10.287.70">
    <property type="match status" value="1"/>
</dbReference>
<evidence type="ECO:0000313" key="4">
    <source>
        <dbReference type="EMBL" id="TVT51683.1"/>
    </source>
</evidence>
<evidence type="ECO:0000256" key="2">
    <source>
        <dbReference type="SAM" id="Phobius"/>
    </source>
</evidence>
<dbReference type="InterPro" id="IPR050721">
    <property type="entry name" value="Trk_Ktr_HKT_K-transport"/>
</dbReference>
<dbReference type="PROSITE" id="PS51201">
    <property type="entry name" value="RCK_N"/>
    <property type="match status" value="1"/>
</dbReference>
<keyword evidence="4" id="KW-0407">Ion channel</keyword>
<dbReference type="AlphaFoldDB" id="A0A558CSF8"/>
<keyword evidence="2" id="KW-1133">Transmembrane helix</keyword>
<evidence type="ECO:0000259" key="3">
    <source>
        <dbReference type="PROSITE" id="PS51201"/>
    </source>
</evidence>
<keyword evidence="4" id="KW-0813">Transport</keyword>
<dbReference type="PANTHER" id="PTHR43833">
    <property type="entry name" value="POTASSIUM CHANNEL PROTEIN 2-RELATED-RELATED"/>
    <property type="match status" value="1"/>
</dbReference>
<dbReference type="Pfam" id="PF07885">
    <property type="entry name" value="Ion_trans_2"/>
    <property type="match status" value="1"/>
</dbReference>
<dbReference type="Pfam" id="PF02254">
    <property type="entry name" value="TrkA_N"/>
    <property type="match status" value="2"/>
</dbReference>
<feature type="transmembrane region" description="Helical" evidence="2">
    <location>
        <begin position="16"/>
        <end position="35"/>
    </location>
</feature>
<dbReference type="Proteomes" id="UP000317355">
    <property type="component" value="Unassembled WGS sequence"/>
</dbReference>
<dbReference type="InterPro" id="IPR036291">
    <property type="entry name" value="NAD(P)-bd_dom_sf"/>
</dbReference>
<name>A0A558CSF8_9GAMM</name>
<dbReference type="SUPFAM" id="SSF81324">
    <property type="entry name" value="Voltage-gated potassium channels"/>
    <property type="match status" value="1"/>
</dbReference>
<dbReference type="GO" id="GO:0034220">
    <property type="term" value="P:monoatomic ion transmembrane transport"/>
    <property type="evidence" value="ECO:0007669"/>
    <property type="project" value="UniProtKB-KW"/>
</dbReference>
<dbReference type="STRING" id="1543721.AAY24_17775"/>
<proteinExistence type="predicted"/>
<comment type="subcellular location">
    <subcellularLocation>
        <location evidence="1">Cell membrane</location>
        <topology evidence="1">Multi-pass membrane protein</topology>
    </subcellularLocation>
</comment>
<dbReference type="SUPFAM" id="SSF51735">
    <property type="entry name" value="NAD(P)-binding Rossmann-fold domains"/>
    <property type="match status" value="2"/>
</dbReference>
<reference evidence="4 5" key="1">
    <citation type="submission" date="2019-07" db="EMBL/GenBank/DDBJ databases">
        <title>The pathways for chlorine oxyanion respiration interact through the shared metabolite chlorate.</title>
        <authorList>
            <person name="Barnum T.P."/>
            <person name="Cheng Y."/>
            <person name="Hill K.A."/>
            <person name="Lucas L.N."/>
            <person name="Carlson H.K."/>
            <person name="Coates J.D."/>
        </authorList>
    </citation>
    <scope>NUCLEOTIDE SEQUENCE [LARGE SCALE GENOMIC DNA]</scope>
    <source>
        <strain evidence="4">BK-3</strain>
    </source>
</reference>
<comment type="caution">
    <text evidence="4">The sequence shown here is derived from an EMBL/GenBank/DDBJ whole genome shotgun (WGS) entry which is preliminary data.</text>
</comment>
<dbReference type="EMBL" id="VMRY01000085">
    <property type="protein sequence ID" value="TVT51683.1"/>
    <property type="molecule type" value="Genomic_DNA"/>
</dbReference>
<feature type="domain" description="RCK N-terminal" evidence="3">
    <location>
        <begin position="123"/>
        <end position="245"/>
    </location>
</feature>